<evidence type="ECO:0000313" key="5">
    <source>
        <dbReference type="EMBL" id="KAF7288482.1"/>
    </source>
</evidence>
<keyword evidence="2" id="KW-0521">NADP</keyword>
<dbReference type="PANTHER" id="PTHR43150">
    <property type="entry name" value="HYPERKINETIC, ISOFORM M"/>
    <property type="match status" value="1"/>
</dbReference>
<protein>
    <submittedName>
        <fullName evidence="5">Aldo-ket-red domain-containing protein</fullName>
    </submittedName>
</protein>
<dbReference type="InterPro" id="IPR023210">
    <property type="entry name" value="NADP_OxRdtase_dom"/>
</dbReference>
<dbReference type="InterPro" id="IPR036812">
    <property type="entry name" value="NAD(P)_OxRdtase_dom_sf"/>
</dbReference>
<name>A0A8H6VNP4_9AGAR</name>
<organism evidence="5 6">
    <name type="scientific">Mycena indigotica</name>
    <dbReference type="NCBI Taxonomy" id="2126181"/>
    <lineage>
        <taxon>Eukaryota</taxon>
        <taxon>Fungi</taxon>
        <taxon>Dikarya</taxon>
        <taxon>Basidiomycota</taxon>
        <taxon>Agaricomycotina</taxon>
        <taxon>Agaricomycetes</taxon>
        <taxon>Agaricomycetidae</taxon>
        <taxon>Agaricales</taxon>
        <taxon>Marasmiineae</taxon>
        <taxon>Mycenaceae</taxon>
        <taxon>Mycena</taxon>
    </lineage>
</organism>
<dbReference type="InterPro" id="IPR005399">
    <property type="entry name" value="K_chnl_volt-dep_bsu_KCNAB-rel"/>
</dbReference>
<feature type="domain" description="NADP-dependent oxidoreductase" evidence="4">
    <location>
        <begin position="4"/>
        <end position="141"/>
    </location>
</feature>
<dbReference type="RefSeq" id="XP_037212890.1">
    <property type="nucleotide sequence ID" value="XM_037370699.1"/>
</dbReference>
<evidence type="ECO:0000256" key="1">
    <source>
        <dbReference type="ARBA" id="ARBA00006515"/>
    </source>
</evidence>
<proteinExistence type="inferred from homology"/>
<dbReference type="GO" id="GO:0016491">
    <property type="term" value="F:oxidoreductase activity"/>
    <property type="evidence" value="ECO:0007669"/>
    <property type="project" value="UniProtKB-KW"/>
</dbReference>
<evidence type="ECO:0000313" key="6">
    <source>
        <dbReference type="Proteomes" id="UP000636479"/>
    </source>
</evidence>
<sequence length="162" mass="17240">MFHRERPEKEYTPLYAKYGLGTTAFSALQGGLLTGKYNDGIPDGTRSPPCPCSCGATEGPQGEELLWKVRLLSQIAAGASFLPDLLNSGRNPLALAWVAAHRHTSTVILGVSSVAQLEANLGALEVLPKLDAAVLARIEAVLGNHPQEPETYGRPPLDQGIL</sequence>
<dbReference type="Gene3D" id="3.20.20.100">
    <property type="entry name" value="NADP-dependent oxidoreductase domain"/>
    <property type="match status" value="1"/>
</dbReference>
<evidence type="ECO:0000256" key="3">
    <source>
        <dbReference type="ARBA" id="ARBA00023002"/>
    </source>
</evidence>
<evidence type="ECO:0000259" key="4">
    <source>
        <dbReference type="Pfam" id="PF00248"/>
    </source>
</evidence>
<dbReference type="Pfam" id="PF00248">
    <property type="entry name" value="Aldo_ket_red"/>
    <property type="match status" value="1"/>
</dbReference>
<dbReference type="PANTHER" id="PTHR43150:SF2">
    <property type="entry name" value="HYPERKINETIC, ISOFORM M"/>
    <property type="match status" value="1"/>
</dbReference>
<dbReference type="EMBL" id="JACAZF010000024">
    <property type="protein sequence ID" value="KAF7288482.1"/>
    <property type="molecule type" value="Genomic_DNA"/>
</dbReference>
<evidence type="ECO:0000256" key="2">
    <source>
        <dbReference type="ARBA" id="ARBA00022857"/>
    </source>
</evidence>
<dbReference type="GeneID" id="59353215"/>
<comment type="similarity">
    <text evidence="1">Belongs to the shaker potassium channel beta subunit family.</text>
</comment>
<dbReference type="AlphaFoldDB" id="A0A8H6VNP4"/>
<dbReference type="SUPFAM" id="SSF51430">
    <property type="entry name" value="NAD(P)-linked oxidoreductase"/>
    <property type="match status" value="1"/>
</dbReference>
<dbReference type="OrthoDB" id="1720422at2759"/>
<keyword evidence="6" id="KW-1185">Reference proteome</keyword>
<accession>A0A8H6VNP4</accession>
<gene>
    <name evidence="5" type="ORF">MIND_01432000</name>
</gene>
<comment type="caution">
    <text evidence="5">The sequence shown here is derived from an EMBL/GenBank/DDBJ whole genome shotgun (WGS) entry which is preliminary data.</text>
</comment>
<dbReference type="Proteomes" id="UP000636479">
    <property type="component" value="Unassembled WGS sequence"/>
</dbReference>
<keyword evidence="3" id="KW-0560">Oxidoreductase</keyword>
<reference evidence="5" key="1">
    <citation type="submission" date="2020-05" db="EMBL/GenBank/DDBJ databases">
        <title>Mycena genomes resolve the evolution of fungal bioluminescence.</title>
        <authorList>
            <person name="Tsai I.J."/>
        </authorList>
    </citation>
    <scope>NUCLEOTIDE SEQUENCE</scope>
    <source>
        <strain evidence="5">171206Taipei</strain>
    </source>
</reference>